<evidence type="ECO:0000313" key="2">
    <source>
        <dbReference type="Proteomes" id="UP000184731"/>
    </source>
</evidence>
<name>A0A1L4D2G2_9BACT</name>
<dbReference type="AlphaFoldDB" id="A0A1L4D2G2"/>
<dbReference type="Proteomes" id="UP000184731">
    <property type="component" value="Chromosome"/>
</dbReference>
<gene>
    <name evidence="1" type="ORF">AXG55_10855</name>
</gene>
<protein>
    <submittedName>
        <fullName evidence="1">Uncharacterized protein</fullName>
    </submittedName>
</protein>
<keyword evidence="2" id="KW-1185">Reference proteome</keyword>
<accession>A0A1L4D2G2</accession>
<dbReference type="KEGG" id="saqi:AXG55_10855"/>
<evidence type="ECO:0000313" key="1">
    <source>
        <dbReference type="EMBL" id="APJ04377.1"/>
    </source>
</evidence>
<dbReference type="EMBL" id="CP017834">
    <property type="protein sequence ID" value="APJ04377.1"/>
    <property type="molecule type" value="Genomic_DNA"/>
</dbReference>
<dbReference type="RefSeq" id="WP_148698133.1">
    <property type="nucleotide sequence ID" value="NZ_CP017834.1"/>
</dbReference>
<reference evidence="1 2" key="1">
    <citation type="submission" date="2016-10" db="EMBL/GenBank/DDBJ databases">
        <title>Silvanigrella aquatica sp. nov., isolated from a freshwater lake located in the Black Forest, Germany, description of Silvanigrellaceae fam. nov., Silvanigrellales ord. nov., reclassification of the order Bdellovibrionales in the class Oligoflexia, reclassification of the families Bacteriovoracaceae and Halobacteriovoraceae in the new order Bacteriovoracales ord. nov., and reclassification of the family Pseudobacteriovoracaceae in the order Oligoflexiales.</title>
        <authorList>
            <person name="Hahn M.W."/>
            <person name="Schmidt J."/>
            <person name="Koll U."/>
            <person name="Rohde M."/>
            <person name="Verbag S."/>
            <person name="Pitt A."/>
            <person name="Nakai R."/>
            <person name="Naganuma T."/>
            <person name="Lang E."/>
        </authorList>
    </citation>
    <scope>NUCLEOTIDE SEQUENCE [LARGE SCALE GENOMIC DNA]</scope>
    <source>
        <strain evidence="1 2">MWH-Nonnen-W8red</strain>
    </source>
</reference>
<proteinExistence type="predicted"/>
<sequence>MTHSNYEQIKNGITSYLSEVIRYLYIPFIDIYGYNDEFFKTANNWKEGFIFFLNNIIYIISNTEKINESNKNDYIQKIKEISKNNAYAYSFRFTQVMTIFQHFLKEIAPQKSPSPNLKSFLNTISPSTSESKQERTKFLELFRLRLVEIKIKTQLYKTKITLEEILGSRELLTQYKKAIAEENKSKHFHKAVILNGSFHCDKIKWDHKAHIIVAGPSGVGKSFNSKRIIDYLANQNFSLSSNIPANGSFIQDFIFIDGGIPRNVSQIRNVVLQCALVLGYSGISDLHAMTKFDVKSKIKKVAMNHNVHIIEPLTFVRHYYTPSLESGYKFFKEEFIYKPYHLIFVNIEGDKLQTLSNQEKRAWFIDSEAKPKEYVSPLNTDIGCESKKGEGNYDEGIKASNHFAEIYHKKYISKNKEKYPSIYIEFMSIQNSKTAELILNKSCNLIKINCAELNNIKLPGIPKIFMSGIWVNKHKDKLIEQIKLEINKNKQIQNEPLNVFMKNNFKKITSEYSHSIKRKQNKSKFL</sequence>
<dbReference type="OrthoDB" id="5652981at2"/>
<organism evidence="1 2">
    <name type="scientific">Silvanigrella aquatica</name>
    <dbReference type="NCBI Taxonomy" id="1915309"/>
    <lineage>
        <taxon>Bacteria</taxon>
        <taxon>Pseudomonadati</taxon>
        <taxon>Bdellovibrionota</taxon>
        <taxon>Oligoflexia</taxon>
        <taxon>Silvanigrellales</taxon>
        <taxon>Silvanigrellaceae</taxon>
        <taxon>Silvanigrella</taxon>
    </lineage>
</organism>